<feature type="transmembrane region" description="Helical" evidence="8">
    <location>
        <begin position="312"/>
        <end position="333"/>
    </location>
</feature>
<dbReference type="Proteomes" id="UP001232973">
    <property type="component" value="Unassembled WGS sequence"/>
</dbReference>
<evidence type="ECO:0000256" key="4">
    <source>
        <dbReference type="ARBA" id="ARBA00022544"/>
    </source>
</evidence>
<name>A0ABT9XKC7_9BACL</name>
<keyword evidence="7 8" id="KW-0472">Membrane</keyword>
<dbReference type="Gene3D" id="1.20.1740.10">
    <property type="entry name" value="Amino acid/polyamine transporter I"/>
    <property type="match status" value="1"/>
</dbReference>
<feature type="transmembrane region" description="Helical" evidence="8">
    <location>
        <begin position="221"/>
        <end position="243"/>
    </location>
</feature>
<dbReference type="RefSeq" id="WP_274454481.1">
    <property type="nucleotide sequence ID" value="NZ_CP067097.1"/>
</dbReference>
<evidence type="ECO:0000313" key="10">
    <source>
        <dbReference type="Proteomes" id="UP001232973"/>
    </source>
</evidence>
<feature type="transmembrane region" description="Helical" evidence="8">
    <location>
        <begin position="339"/>
        <end position="361"/>
    </location>
</feature>
<evidence type="ECO:0000256" key="3">
    <source>
        <dbReference type="ARBA" id="ARBA00022448"/>
    </source>
</evidence>
<comment type="subcellular location">
    <subcellularLocation>
        <location evidence="1">Membrane</location>
        <topology evidence="1">Multi-pass membrane protein</topology>
    </subcellularLocation>
</comment>
<feature type="transmembrane region" description="Helical" evidence="8">
    <location>
        <begin position="86"/>
        <end position="104"/>
    </location>
</feature>
<feature type="transmembrane region" description="Helical" evidence="8">
    <location>
        <begin position="124"/>
        <end position="143"/>
    </location>
</feature>
<keyword evidence="3" id="KW-0813">Transport</keyword>
<keyword evidence="4" id="KW-0309">Germination</keyword>
<feature type="transmembrane region" description="Helical" evidence="8">
    <location>
        <begin position="45"/>
        <end position="66"/>
    </location>
</feature>
<organism evidence="9 10">
    <name type="scientific">Alicyclobacillus cycloheptanicus</name>
    <dbReference type="NCBI Taxonomy" id="1457"/>
    <lineage>
        <taxon>Bacteria</taxon>
        <taxon>Bacillati</taxon>
        <taxon>Bacillota</taxon>
        <taxon>Bacilli</taxon>
        <taxon>Bacillales</taxon>
        <taxon>Alicyclobacillaceae</taxon>
        <taxon>Alicyclobacillus</taxon>
    </lineage>
</organism>
<dbReference type="Pfam" id="PF03845">
    <property type="entry name" value="Spore_permease"/>
    <property type="match status" value="1"/>
</dbReference>
<dbReference type="InterPro" id="IPR004761">
    <property type="entry name" value="Spore_GerAB"/>
</dbReference>
<sequence length="373" mass="40726">MPADVPERTSVGGKELTAMMTLFVGVNVFLNYPQYVSTSGLEAGWMVPLLSGAMTLILFLIVEAVLKRHFPGMDIVEVVKESCGRWIAILVALVIVVYFLVSTANVMRQFTENVITTVLPSTPILMVGGLFVVVVSYIAYCGLEGIARISYFLRPILVIGTLLLCVLTVNWWIPSDLLPFWGNGVWQVVDGSLKYSSIFINVLLLCVIYPHAHDPGSLRRVGVTSIAASSLLLAAFLVTYYMVFPAVTAYTAQFPMYQLARIIAIGRYVQHVESLFVFMWVTAAVVKMAITLWGAGYLLASACGWPSFRPAVAALGLIAFSGSLLPSNVAQAIQFDRDVLLSWGWTIVFGLPVAIALTGLLRGKPAKRRAKHA</sequence>
<feature type="transmembrane region" description="Helical" evidence="8">
    <location>
        <begin position="193"/>
        <end position="209"/>
    </location>
</feature>
<dbReference type="PANTHER" id="PTHR34975:SF2">
    <property type="entry name" value="SPORE GERMINATION PROTEIN A2"/>
    <property type="match status" value="1"/>
</dbReference>
<comment type="similarity">
    <text evidence="2">Belongs to the amino acid-polyamine-organocation (APC) superfamily. Spore germination protein (SGP) (TC 2.A.3.9) family.</text>
</comment>
<keyword evidence="10" id="KW-1185">Reference proteome</keyword>
<evidence type="ECO:0000256" key="8">
    <source>
        <dbReference type="SAM" id="Phobius"/>
    </source>
</evidence>
<dbReference type="NCBIfam" id="TIGR00912">
    <property type="entry name" value="2A0309"/>
    <property type="match status" value="1"/>
</dbReference>
<dbReference type="PANTHER" id="PTHR34975">
    <property type="entry name" value="SPORE GERMINATION PROTEIN A2"/>
    <property type="match status" value="1"/>
</dbReference>
<accession>A0ABT9XKC7</accession>
<keyword evidence="5 8" id="KW-0812">Transmembrane</keyword>
<dbReference type="EMBL" id="JAUSTP010000023">
    <property type="protein sequence ID" value="MDQ0190746.1"/>
    <property type="molecule type" value="Genomic_DNA"/>
</dbReference>
<protein>
    <submittedName>
        <fullName evidence="9">Spore germination protein (Amino acid permease)</fullName>
    </submittedName>
</protein>
<evidence type="ECO:0000313" key="9">
    <source>
        <dbReference type="EMBL" id="MDQ0190746.1"/>
    </source>
</evidence>
<evidence type="ECO:0000256" key="7">
    <source>
        <dbReference type="ARBA" id="ARBA00023136"/>
    </source>
</evidence>
<feature type="transmembrane region" description="Helical" evidence="8">
    <location>
        <begin position="155"/>
        <end position="173"/>
    </location>
</feature>
<proteinExistence type="inferred from homology"/>
<evidence type="ECO:0000256" key="5">
    <source>
        <dbReference type="ARBA" id="ARBA00022692"/>
    </source>
</evidence>
<reference evidence="9 10" key="1">
    <citation type="submission" date="2023-07" db="EMBL/GenBank/DDBJ databases">
        <title>Genomic Encyclopedia of Type Strains, Phase IV (KMG-IV): sequencing the most valuable type-strain genomes for metagenomic binning, comparative biology and taxonomic classification.</title>
        <authorList>
            <person name="Goeker M."/>
        </authorList>
    </citation>
    <scope>NUCLEOTIDE SEQUENCE [LARGE SCALE GENOMIC DNA]</scope>
    <source>
        <strain evidence="9 10">DSM 4006</strain>
    </source>
</reference>
<gene>
    <name evidence="9" type="ORF">J2S03_002613</name>
</gene>
<evidence type="ECO:0000256" key="6">
    <source>
        <dbReference type="ARBA" id="ARBA00022989"/>
    </source>
</evidence>
<feature type="transmembrane region" description="Helical" evidence="8">
    <location>
        <begin position="277"/>
        <end position="300"/>
    </location>
</feature>
<evidence type="ECO:0000256" key="2">
    <source>
        <dbReference type="ARBA" id="ARBA00007998"/>
    </source>
</evidence>
<comment type="caution">
    <text evidence="9">The sequence shown here is derived from an EMBL/GenBank/DDBJ whole genome shotgun (WGS) entry which is preliminary data.</text>
</comment>
<keyword evidence="6 8" id="KW-1133">Transmembrane helix</keyword>
<evidence type="ECO:0000256" key="1">
    <source>
        <dbReference type="ARBA" id="ARBA00004141"/>
    </source>
</evidence>